<dbReference type="AlphaFoldDB" id="A0A1Y2LE66"/>
<dbReference type="InterPro" id="IPR001647">
    <property type="entry name" value="HTH_TetR"/>
</dbReference>
<protein>
    <recommendedName>
        <fullName evidence="6">HTH tetR-type domain-containing protein</fullName>
    </recommendedName>
</protein>
<evidence type="ECO:0000256" key="3">
    <source>
        <dbReference type="ARBA" id="ARBA00023163"/>
    </source>
</evidence>
<keyword evidence="2 4" id="KW-0238">DNA-binding</keyword>
<sequence>MALKNKDSGPPQATAEMQLARKRRTQAERSSDTRKRVCQATLQALTEIGYERISTQDIANRANVSRGAITHQFPTRNELIVAAFEYLINSWEYEWPFDITQGHPSLKADELIDVLWDKLFAPDKYMASLELMLAARLDDDLGRNLRNAMSRWTTKRDNIIAEILGVAQDSERTRTFIQINLCMLRGLAVHKSFDSEQNAARKMLEQWKEILRELAKSDQFLK</sequence>
<feature type="region of interest" description="Disordered" evidence="5">
    <location>
        <begin position="1"/>
        <end position="34"/>
    </location>
</feature>
<proteinExistence type="predicted"/>
<dbReference type="SUPFAM" id="SSF46689">
    <property type="entry name" value="Homeodomain-like"/>
    <property type="match status" value="1"/>
</dbReference>
<dbReference type="STRING" id="1293890.TALK_03130"/>
<gene>
    <name evidence="7" type="ORF">TALK_03130</name>
</gene>
<comment type="caution">
    <text evidence="7">The sequence shown here is derived from an EMBL/GenBank/DDBJ whole genome shotgun (WGS) entry which is preliminary data.</text>
</comment>
<dbReference type="Pfam" id="PF00440">
    <property type="entry name" value="TetR_N"/>
    <property type="match status" value="1"/>
</dbReference>
<evidence type="ECO:0000313" key="7">
    <source>
        <dbReference type="EMBL" id="OSQ49378.1"/>
    </source>
</evidence>
<evidence type="ECO:0000256" key="5">
    <source>
        <dbReference type="SAM" id="MobiDB-lite"/>
    </source>
</evidence>
<dbReference type="PROSITE" id="PS50977">
    <property type="entry name" value="HTH_TETR_2"/>
    <property type="match status" value="1"/>
</dbReference>
<keyword evidence="3" id="KW-0804">Transcription</keyword>
<reference evidence="7 8" key="1">
    <citation type="submission" date="2014-03" db="EMBL/GenBank/DDBJ databases">
        <title>The draft genome sequence of Thalassospira alkalitolerans JCM 18968.</title>
        <authorList>
            <person name="Lai Q."/>
            <person name="Shao Z."/>
        </authorList>
    </citation>
    <scope>NUCLEOTIDE SEQUENCE [LARGE SCALE GENOMIC DNA]</scope>
    <source>
        <strain evidence="7 8">JCM 18968</strain>
    </source>
</reference>
<evidence type="ECO:0000256" key="1">
    <source>
        <dbReference type="ARBA" id="ARBA00023015"/>
    </source>
</evidence>
<dbReference type="PANTHER" id="PTHR30055:SF234">
    <property type="entry name" value="HTH-TYPE TRANSCRIPTIONAL REGULATOR BETI"/>
    <property type="match status" value="1"/>
</dbReference>
<dbReference type="RefSeq" id="WP_169714928.1">
    <property type="nucleotide sequence ID" value="NZ_JFKB01000002.1"/>
</dbReference>
<dbReference type="Gene3D" id="1.10.357.10">
    <property type="entry name" value="Tetracycline Repressor, domain 2"/>
    <property type="match status" value="1"/>
</dbReference>
<keyword evidence="1" id="KW-0805">Transcription regulation</keyword>
<evidence type="ECO:0000256" key="4">
    <source>
        <dbReference type="PROSITE-ProRule" id="PRU00335"/>
    </source>
</evidence>
<evidence type="ECO:0000313" key="8">
    <source>
        <dbReference type="Proteomes" id="UP000193396"/>
    </source>
</evidence>
<dbReference type="PANTHER" id="PTHR30055">
    <property type="entry name" value="HTH-TYPE TRANSCRIPTIONAL REGULATOR RUTR"/>
    <property type="match status" value="1"/>
</dbReference>
<accession>A0A1Y2LE66</accession>
<feature type="domain" description="HTH tetR-type" evidence="6">
    <location>
        <begin position="31"/>
        <end position="91"/>
    </location>
</feature>
<dbReference type="InterPro" id="IPR050109">
    <property type="entry name" value="HTH-type_TetR-like_transc_reg"/>
</dbReference>
<dbReference type="EMBL" id="JFKB01000002">
    <property type="protein sequence ID" value="OSQ49378.1"/>
    <property type="molecule type" value="Genomic_DNA"/>
</dbReference>
<organism evidence="7 8">
    <name type="scientific">Thalassospira alkalitolerans</name>
    <dbReference type="NCBI Taxonomy" id="1293890"/>
    <lineage>
        <taxon>Bacteria</taxon>
        <taxon>Pseudomonadati</taxon>
        <taxon>Pseudomonadota</taxon>
        <taxon>Alphaproteobacteria</taxon>
        <taxon>Rhodospirillales</taxon>
        <taxon>Thalassospiraceae</taxon>
        <taxon>Thalassospira</taxon>
    </lineage>
</organism>
<dbReference type="GO" id="GO:0003700">
    <property type="term" value="F:DNA-binding transcription factor activity"/>
    <property type="evidence" value="ECO:0007669"/>
    <property type="project" value="TreeGrafter"/>
</dbReference>
<evidence type="ECO:0000256" key="2">
    <source>
        <dbReference type="ARBA" id="ARBA00023125"/>
    </source>
</evidence>
<feature type="DNA-binding region" description="H-T-H motif" evidence="4">
    <location>
        <begin position="54"/>
        <end position="73"/>
    </location>
</feature>
<name>A0A1Y2LE66_9PROT</name>
<feature type="compositionally biased region" description="Basic and acidic residues" evidence="5">
    <location>
        <begin position="25"/>
        <end position="34"/>
    </location>
</feature>
<dbReference type="InterPro" id="IPR009057">
    <property type="entry name" value="Homeodomain-like_sf"/>
</dbReference>
<keyword evidence="8" id="KW-1185">Reference proteome</keyword>
<evidence type="ECO:0000259" key="6">
    <source>
        <dbReference type="PROSITE" id="PS50977"/>
    </source>
</evidence>
<dbReference type="Proteomes" id="UP000193396">
    <property type="component" value="Unassembled WGS sequence"/>
</dbReference>
<dbReference type="GO" id="GO:0000976">
    <property type="term" value="F:transcription cis-regulatory region binding"/>
    <property type="evidence" value="ECO:0007669"/>
    <property type="project" value="TreeGrafter"/>
</dbReference>